<dbReference type="EMBL" id="CP068985">
    <property type="protein sequence ID" value="QYC41821.1"/>
    <property type="molecule type" value="Genomic_DNA"/>
</dbReference>
<organism evidence="3 4">
    <name type="scientific">Nonomuraea coxensis DSM 45129</name>
    <dbReference type="NCBI Taxonomy" id="1122611"/>
    <lineage>
        <taxon>Bacteria</taxon>
        <taxon>Bacillati</taxon>
        <taxon>Actinomycetota</taxon>
        <taxon>Actinomycetes</taxon>
        <taxon>Streptosporangiales</taxon>
        <taxon>Streptosporangiaceae</taxon>
        <taxon>Nonomuraea</taxon>
    </lineage>
</organism>
<dbReference type="RefSeq" id="WP_246649823.1">
    <property type="nucleotide sequence ID" value="NZ_CP068985.1"/>
</dbReference>
<dbReference type="Pfam" id="PF00571">
    <property type="entry name" value="CBS"/>
    <property type="match status" value="2"/>
</dbReference>
<protein>
    <submittedName>
        <fullName evidence="3">CBS domain protein</fullName>
    </submittedName>
</protein>
<dbReference type="CDD" id="cd17788">
    <property type="entry name" value="CBS_pair_bac"/>
    <property type="match status" value="1"/>
</dbReference>
<keyword evidence="1" id="KW-0129">CBS domain</keyword>
<keyword evidence="4" id="KW-1185">Reference proteome</keyword>
<evidence type="ECO:0000256" key="1">
    <source>
        <dbReference type="ARBA" id="ARBA00023122"/>
    </source>
</evidence>
<evidence type="ECO:0000259" key="2">
    <source>
        <dbReference type="SMART" id="SM00116"/>
    </source>
</evidence>
<dbReference type="Proteomes" id="UP000824681">
    <property type="component" value="Chromosome"/>
</dbReference>
<dbReference type="Gene3D" id="3.10.580.10">
    <property type="entry name" value="CBS-domain"/>
    <property type="match status" value="1"/>
</dbReference>
<dbReference type="PANTHER" id="PTHR43080:SF2">
    <property type="entry name" value="CBS DOMAIN-CONTAINING PROTEIN"/>
    <property type="match status" value="1"/>
</dbReference>
<gene>
    <name evidence="3" type="ORF">Nocox_21065</name>
</gene>
<dbReference type="InterPro" id="IPR046342">
    <property type="entry name" value="CBS_dom_sf"/>
</dbReference>
<dbReference type="InterPro" id="IPR000644">
    <property type="entry name" value="CBS_dom"/>
</dbReference>
<dbReference type="SMART" id="SM00116">
    <property type="entry name" value="CBS"/>
    <property type="match status" value="2"/>
</dbReference>
<accession>A0ABX8U4K1</accession>
<feature type="domain" description="CBS" evidence="2">
    <location>
        <begin position="46"/>
        <end position="94"/>
    </location>
</feature>
<proteinExistence type="predicted"/>
<dbReference type="PANTHER" id="PTHR43080">
    <property type="entry name" value="CBS DOMAIN-CONTAINING PROTEIN CBSX3, MITOCHONDRIAL"/>
    <property type="match status" value="1"/>
</dbReference>
<evidence type="ECO:0000313" key="4">
    <source>
        <dbReference type="Proteomes" id="UP000824681"/>
    </source>
</evidence>
<dbReference type="InterPro" id="IPR051257">
    <property type="entry name" value="Diverse_CBS-Domain"/>
</dbReference>
<reference evidence="3 4" key="1">
    <citation type="journal article" date="2021" name="ACS Chem. Biol.">
        <title>Genomic-Led Discovery of a Novel Glycopeptide Antibiotic by Nonomuraea coxensis DSM 45129.</title>
        <authorList>
            <person name="Yushchuk O."/>
            <person name="Vior N.M."/>
            <person name="Andreo-Vidal A."/>
            <person name="Berini F."/>
            <person name="Ruckert C."/>
            <person name="Busche T."/>
            <person name="Binda E."/>
            <person name="Kalinowski J."/>
            <person name="Truman A.W."/>
            <person name="Marinelli F."/>
        </authorList>
    </citation>
    <scope>NUCLEOTIDE SEQUENCE [LARGE SCALE GENOMIC DNA]</scope>
    <source>
        <strain evidence="3 4">DSM 45129</strain>
    </source>
</reference>
<dbReference type="SUPFAM" id="SSF54631">
    <property type="entry name" value="CBS-domain pair"/>
    <property type="match status" value="1"/>
</dbReference>
<sequence length="185" mass="20269">MGELDDSSSRQFLIRCPQVRREVWSAGPFRLTQKDVLVRARDLLADFPTVGLDSPVIDAARMLADHDLPGLIVVDDDRTPFTILPGTEVLRLAVPTYCLDDPALARVVDEAHADTFLDGLDGRTVREALPQRPRELPLTDPDATVLELAALMARTRSPLVAVVTDDQRLIGAVTLQALLDRVLAA</sequence>
<name>A0ABX8U4K1_9ACTN</name>
<feature type="domain" description="CBS" evidence="2">
    <location>
        <begin position="135"/>
        <end position="183"/>
    </location>
</feature>
<evidence type="ECO:0000313" key="3">
    <source>
        <dbReference type="EMBL" id="QYC41821.1"/>
    </source>
</evidence>